<accession>A0A9W9HV48</accession>
<evidence type="ECO:0000313" key="2">
    <source>
        <dbReference type="EMBL" id="KAJ5156999.1"/>
    </source>
</evidence>
<dbReference type="Proteomes" id="UP001149163">
    <property type="component" value="Unassembled WGS sequence"/>
</dbReference>
<evidence type="ECO:0000313" key="3">
    <source>
        <dbReference type="Proteomes" id="UP001149163"/>
    </source>
</evidence>
<reference evidence="2" key="2">
    <citation type="journal article" date="2023" name="IMA Fungus">
        <title>Comparative genomic study of the Penicillium genus elucidates a diverse pangenome and 15 lateral gene transfer events.</title>
        <authorList>
            <person name="Petersen C."/>
            <person name="Sorensen T."/>
            <person name="Nielsen M.R."/>
            <person name="Sondergaard T.E."/>
            <person name="Sorensen J.L."/>
            <person name="Fitzpatrick D.A."/>
            <person name="Frisvad J.C."/>
            <person name="Nielsen K.L."/>
        </authorList>
    </citation>
    <scope>NUCLEOTIDE SEQUENCE</scope>
    <source>
        <strain evidence="2">IBT 26290</strain>
    </source>
</reference>
<feature type="compositionally biased region" description="Low complexity" evidence="1">
    <location>
        <begin position="168"/>
        <end position="185"/>
    </location>
</feature>
<dbReference type="AlphaFoldDB" id="A0A9W9HV48"/>
<proteinExistence type="predicted"/>
<keyword evidence="3" id="KW-1185">Reference proteome</keyword>
<sequence>MFNPPRSTRNNKTPSFPEEMNPLMDLINAKELTAKSRLDEFRLFFDFKHEFWNKFHKKLKDHVSLSSSWAAMQDNESQRKMVAESFIDEVGYEYWGRKHAERYLLEAHIQAGHICVYPRDRKPALVPAREGCQKPAGVNLAGGKLPEFEGLVSYRLHSGWLDTDKPQVSKTPSPSSSMISEPPSSECGTIAVAKKSNPLSTPKSKSSKTKSPTAPKTKRSQSLVLTGKSPKDAAQFTPTPLTRGRCAMPGTALVASTTAARGAPSGHSTQPSRRESLQKSENLFTRSISTAPNTLATYFLVREDRSRREPVCVPFHNFEESQTTDDFLDEMEKRCRFEHDGSLLQLFADIPHCSYAVVLLRWSGVSFVMRRETDDLQSLMNRIGCAWRAKEEGELQAFEFAVEVTLRME</sequence>
<dbReference type="GeneID" id="81429399"/>
<organism evidence="2 3">
    <name type="scientific">Penicillium canariense</name>
    <dbReference type="NCBI Taxonomy" id="189055"/>
    <lineage>
        <taxon>Eukaryota</taxon>
        <taxon>Fungi</taxon>
        <taxon>Dikarya</taxon>
        <taxon>Ascomycota</taxon>
        <taxon>Pezizomycotina</taxon>
        <taxon>Eurotiomycetes</taxon>
        <taxon>Eurotiomycetidae</taxon>
        <taxon>Eurotiales</taxon>
        <taxon>Aspergillaceae</taxon>
        <taxon>Penicillium</taxon>
    </lineage>
</organism>
<protein>
    <submittedName>
        <fullName evidence="2">Uncharacterized protein</fullName>
    </submittedName>
</protein>
<gene>
    <name evidence="2" type="ORF">N7482_008099</name>
</gene>
<dbReference type="OrthoDB" id="4363099at2759"/>
<feature type="region of interest" description="Disordered" evidence="1">
    <location>
        <begin position="257"/>
        <end position="278"/>
    </location>
</feature>
<dbReference type="EMBL" id="JAPQKN010000006">
    <property type="protein sequence ID" value="KAJ5156999.1"/>
    <property type="molecule type" value="Genomic_DNA"/>
</dbReference>
<name>A0A9W9HV48_9EURO</name>
<dbReference type="RefSeq" id="XP_056539988.1">
    <property type="nucleotide sequence ID" value="XM_056690223.1"/>
</dbReference>
<feature type="region of interest" description="Disordered" evidence="1">
    <location>
        <begin position="162"/>
        <end position="245"/>
    </location>
</feature>
<feature type="compositionally biased region" description="Low complexity" evidence="1">
    <location>
        <begin position="194"/>
        <end position="215"/>
    </location>
</feature>
<comment type="caution">
    <text evidence="2">The sequence shown here is derived from an EMBL/GenBank/DDBJ whole genome shotgun (WGS) entry which is preliminary data.</text>
</comment>
<evidence type="ECO:0000256" key="1">
    <source>
        <dbReference type="SAM" id="MobiDB-lite"/>
    </source>
</evidence>
<reference evidence="2" key="1">
    <citation type="submission" date="2022-11" db="EMBL/GenBank/DDBJ databases">
        <authorList>
            <person name="Petersen C."/>
        </authorList>
    </citation>
    <scope>NUCLEOTIDE SEQUENCE</scope>
    <source>
        <strain evidence="2">IBT 26290</strain>
    </source>
</reference>